<evidence type="ECO:0000313" key="4">
    <source>
        <dbReference type="EMBL" id="CAH1777131.1"/>
    </source>
</evidence>
<dbReference type="PROSITE" id="PS51233">
    <property type="entry name" value="VWFD"/>
    <property type="match status" value="1"/>
</dbReference>
<dbReference type="PANTHER" id="PTHR11339:SF402">
    <property type="entry name" value="VWFD DOMAIN-CONTAINING PROTEIN"/>
    <property type="match status" value="1"/>
</dbReference>
<accession>A0A8S4N7V1</accession>
<name>A0A8S4N7V1_OWEFU</name>
<dbReference type="SMART" id="SM00216">
    <property type="entry name" value="VWD"/>
    <property type="match status" value="1"/>
</dbReference>
<evidence type="ECO:0000313" key="5">
    <source>
        <dbReference type="Proteomes" id="UP000749559"/>
    </source>
</evidence>
<reference evidence="4" key="1">
    <citation type="submission" date="2022-03" db="EMBL/GenBank/DDBJ databases">
        <authorList>
            <person name="Martin C."/>
        </authorList>
    </citation>
    <scope>NUCLEOTIDE SEQUENCE</scope>
</reference>
<evidence type="ECO:0000259" key="3">
    <source>
        <dbReference type="PROSITE" id="PS51233"/>
    </source>
</evidence>
<gene>
    <name evidence="4" type="ORF">OFUS_LOCUS4215</name>
</gene>
<dbReference type="InterPro" id="IPR050780">
    <property type="entry name" value="Mucin_vWF_Thrombospondin_sf"/>
</dbReference>
<evidence type="ECO:0000256" key="1">
    <source>
        <dbReference type="ARBA" id="ARBA00023157"/>
    </source>
</evidence>
<dbReference type="InterPro" id="IPR001846">
    <property type="entry name" value="VWF_type-D"/>
</dbReference>
<feature type="domain" description="VWFD" evidence="3">
    <location>
        <begin position="33"/>
        <end position="233"/>
    </location>
</feature>
<dbReference type="Pfam" id="PF00094">
    <property type="entry name" value="VWD"/>
    <property type="match status" value="1"/>
</dbReference>
<dbReference type="OrthoDB" id="6059693at2759"/>
<keyword evidence="1" id="KW-1015">Disulfide bond</keyword>
<dbReference type="Proteomes" id="UP000749559">
    <property type="component" value="Unassembled WGS sequence"/>
</dbReference>
<keyword evidence="2" id="KW-0325">Glycoprotein</keyword>
<organism evidence="4 5">
    <name type="scientific">Owenia fusiformis</name>
    <name type="common">Polychaete worm</name>
    <dbReference type="NCBI Taxonomy" id="6347"/>
    <lineage>
        <taxon>Eukaryota</taxon>
        <taxon>Metazoa</taxon>
        <taxon>Spiralia</taxon>
        <taxon>Lophotrochozoa</taxon>
        <taxon>Annelida</taxon>
        <taxon>Polychaeta</taxon>
        <taxon>Sedentaria</taxon>
        <taxon>Canalipalpata</taxon>
        <taxon>Sabellida</taxon>
        <taxon>Oweniida</taxon>
        <taxon>Oweniidae</taxon>
        <taxon>Owenia</taxon>
    </lineage>
</organism>
<feature type="non-terminal residue" evidence="4">
    <location>
        <position position="333"/>
    </location>
</feature>
<protein>
    <recommendedName>
        <fullName evidence="3">VWFD domain-containing protein</fullName>
    </recommendedName>
</protein>
<evidence type="ECO:0000256" key="2">
    <source>
        <dbReference type="ARBA" id="ARBA00023180"/>
    </source>
</evidence>
<sequence>YVSRRCAGGECEKTDTIYKGRKKRQTPKEPPTKECSGTGDVHYSTFDGLKYDFQGICTYTLVEDTTFLNTFKVHVKNHHWNSATSVTKYVEIHLPEKPNVWTIIRFEQDGHGKNEIIVDGDPVEDRPYVQNGWFSADFSGNRFTFESKPFSLIVRFNVYPYSSRPHNPGYGNVWIELGSQWMGKVDGLCKNYDNDTKNDWTDKEGTDLTGNPDRGTLLGTSYKVDNQEDRVCGNMIRDRIAAGPRGRKIKRPFLPPPPIPEALKFCSSIISQNGFFKQIVNNHERSDFDTWESDCKMDYSAEPKAKCDILETFVVTFRNNARDIMGWRENFNC</sequence>
<dbReference type="PANTHER" id="PTHR11339">
    <property type="entry name" value="EXTRACELLULAR MATRIX GLYCOPROTEIN RELATED"/>
    <property type="match status" value="1"/>
</dbReference>
<dbReference type="EMBL" id="CAIIXF020000002">
    <property type="protein sequence ID" value="CAH1777131.1"/>
    <property type="molecule type" value="Genomic_DNA"/>
</dbReference>
<proteinExistence type="predicted"/>
<feature type="non-terminal residue" evidence="4">
    <location>
        <position position="1"/>
    </location>
</feature>
<comment type="caution">
    <text evidence="4">The sequence shown here is derived from an EMBL/GenBank/DDBJ whole genome shotgun (WGS) entry which is preliminary data.</text>
</comment>
<keyword evidence="5" id="KW-1185">Reference proteome</keyword>
<dbReference type="AlphaFoldDB" id="A0A8S4N7V1"/>